<accession>A0A245ZR33</accession>
<proteinExistence type="predicted"/>
<sequence length="516" mass="56396">MTKVLGDRLKFKIALALGAALLAAPLAAQDRPSDKQDTKREAKADDAAIPPPVVSVTRHSGTFGGTRINYRAIAGETYLKDKDGKPLAAITSYSYIKEGPVDPKRPVTFLWNGGPGSGSLWLHMGAFGPKRVVIPSDARDDGAPPYPIVDNVDSLLDVTDIVFIDPVGTGFSRALGKTDPKDYWGVTKDAKSMAAYIRLWLNEHGRWNAPKFIGGESYGTTRAAAVINELEGSYTDVAVNGIILISSILDLSAAADTPGNEIGYITNLPSMAATAWYHNKVADRPATVEQFIAEAKAFAIGPYASALLKGNSLSAEERQAVLPQLSRFTGVSQEYLARADLRLAPGRFYKELLRDRGQTIGRLDTRYLGKDYDNAGEEPDNDPSFYAIDGAYTAAMNAYARETLKYSPDITYVSIGGVRDWDWQIGGPRGGAGYVNVAPYIGRAMRENSGLRVFVGQGYYDFATPFFGAEYSLNRTGIPNDGRITWHWYNAGHMMYVRDEDLRKLSTDIRAFIKAR</sequence>
<organism evidence="3 4">
    <name type="scientific">Sphingomonas mucosissima</name>
    <dbReference type="NCBI Taxonomy" id="370959"/>
    <lineage>
        <taxon>Bacteria</taxon>
        <taxon>Pseudomonadati</taxon>
        <taxon>Pseudomonadota</taxon>
        <taxon>Alphaproteobacteria</taxon>
        <taxon>Sphingomonadales</taxon>
        <taxon>Sphingomonadaceae</taxon>
        <taxon>Sphingomonas</taxon>
    </lineage>
</organism>
<keyword evidence="3" id="KW-0378">Hydrolase</keyword>
<evidence type="ECO:0000313" key="3">
    <source>
        <dbReference type="EMBL" id="OWK32180.1"/>
    </source>
</evidence>
<evidence type="ECO:0000313" key="4">
    <source>
        <dbReference type="Proteomes" id="UP000197783"/>
    </source>
</evidence>
<dbReference type="Gene3D" id="3.40.50.1820">
    <property type="entry name" value="alpha/beta hydrolase"/>
    <property type="match status" value="1"/>
</dbReference>
<keyword evidence="4" id="KW-1185">Reference proteome</keyword>
<evidence type="ECO:0000256" key="2">
    <source>
        <dbReference type="SAM" id="SignalP"/>
    </source>
</evidence>
<dbReference type="EMBL" id="NBBJ01000001">
    <property type="protein sequence ID" value="OWK32180.1"/>
    <property type="molecule type" value="Genomic_DNA"/>
</dbReference>
<evidence type="ECO:0000256" key="1">
    <source>
        <dbReference type="SAM" id="MobiDB-lite"/>
    </source>
</evidence>
<protein>
    <submittedName>
        <fullName evidence="3">Serine carboxypeptidase</fullName>
    </submittedName>
</protein>
<gene>
    <name evidence="3" type="ORF">SPMU_05010</name>
</gene>
<dbReference type="InterPro" id="IPR001563">
    <property type="entry name" value="Peptidase_S10"/>
</dbReference>
<dbReference type="AlphaFoldDB" id="A0A245ZR33"/>
<keyword evidence="3" id="KW-0645">Protease</keyword>
<feature type="chain" id="PRO_5013326512" evidence="2">
    <location>
        <begin position="29"/>
        <end position="516"/>
    </location>
</feature>
<dbReference type="GO" id="GO:0006508">
    <property type="term" value="P:proteolysis"/>
    <property type="evidence" value="ECO:0007669"/>
    <property type="project" value="InterPro"/>
</dbReference>
<comment type="caution">
    <text evidence="3">The sequence shown here is derived from an EMBL/GenBank/DDBJ whole genome shotgun (WGS) entry which is preliminary data.</text>
</comment>
<keyword evidence="2" id="KW-0732">Signal</keyword>
<dbReference type="GO" id="GO:0004185">
    <property type="term" value="F:serine-type carboxypeptidase activity"/>
    <property type="evidence" value="ECO:0007669"/>
    <property type="project" value="InterPro"/>
</dbReference>
<reference evidence="3 4" key="1">
    <citation type="submission" date="2017-03" db="EMBL/GenBank/DDBJ databases">
        <title>Genome sequence of Sphingomonas mucosissima DSM 17494.</title>
        <authorList>
            <person name="Poehlein A."/>
            <person name="Wuebbeler J.H."/>
            <person name="Steinbuechel A."/>
            <person name="Daniel R."/>
        </authorList>
    </citation>
    <scope>NUCLEOTIDE SEQUENCE [LARGE SCALE GENOMIC DNA]</scope>
    <source>
        <strain evidence="3 4">DSM 17494</strain>
    </source>
</reference>
<dbReference type="Proteomes" id="UP000197783">
    <property type="component" value="Unassembled WGS sequence"/>
</dbReference>
<keyword evidence="3" id="KW-0121">Carboxypeptidase</keyword>
<dbReference type="Pfam" id="PF00450">
    <property type="entry name" value="Peptidase_S10"/>
    <property type="match status" value="1"/>
</dbReference>
<name>A0A245ZR33_9SPHN</name>
<feature type="compositionally biased region" description="Basic and acidic residues" evidence="1">
    <location>
        <begin position="31"/>
        <end position="46"/>
    </location>
</feature>
<dbReference type="SUPFAM" id="SSF53474">
    <property type="entry name" value="alpha/beta-Hydrolases"/>
    <property type="match status" value="1"/>
</dbReference>
<dbReference type="InterPro" id="IPR029058">
    <property type="entry name" value="AB_hydrolase_fold"/>
</dbReference>
<feature type="signal peptide" evidence="2">
    <location>
        <begin position="1"/>
        <end position="28"/>
    </location>
</feature>
<dbReference type="RefSeq" id="WP_245832674.1">
    <property type="nucleotide sequence ID" value="NZ_NBBJ01000001.1"/>
</dbReference>
<feature type="region of interest" description="Disordered" evidence="1">
    <location>
        <begin position="28"/>
        <end position="48"/>
    </location>
</feature>